<gene>
    <name evidence="1" type="ORF">PCON_01705</name>
</gene>
<keyword evidence="2" id="KW-1185">Reference proteome</keyword>
<accession>U4L9Q9</accession>
<dbReference type="Proteomes" id="UP000018144">
    <property type="component" value="Unassembled WGS sequence"/>
</dbReference>
<dbReference type="AlphaFoldDB" id="U4L9Q9"/>
<dbReference type="EMBL" id="HF936168">
    <property type="protein sequence ID" value="CCX15430.1"/>
    <property type="molecule type" value="Genomic_DNA"/>
</dbReference>
<evidence type="ECO:0000313" key="2">
    <source>
        <dbReference type="Proteomes" id="UP000018144"/>
    </source>
</evidence>
<sequence length="237" mass="26753">MAINPDIPFREKLRFYAGKGGILVNDELVTELNALSTRVMAQEQCMLDGFYKYRKHREQSSAAKLDKGFTANDIPSITQVYTTKDGDSSQRIGYLVRGEKAHCDIILSPLELRHAEFAITLPQQLNRDYNDALAPSTAIVPTQVILCNVNHILAVFYGYDEPGDECLRKTCNMLFDVTGVPRSGYWLYTERPSVHIPREYGVGDEEEAIETVMEMEREEKRRGVSALTVVDVEVELG</sequence>
<evidence type="ECO:0000313" key="1">
    <source>
        <dbReference type="EMBL" id="CCX15430.1"/>
    </source>
</evidence>
<organism evidence="1 2">
    <name type="scientific">Pyronema omphalodes (strain CBS 100304)</name>
    <name type="common">Pyronema confluens</name>
    <dbReference type="NCBI Taxonomy" id="1076935"/>
    <lineage>
        <taxon>Eukaryota</taxon>
        <taxon>Fungi</taxon>
        <taxon>Dikarya</taxon>
        <taxon>Ascomycota</taxon>
        <taxon>Pezizomycotina</taxon>
        <taxon>Pezizomycetes</taxon>
        <taxon>Pezizales</taxon>
        <taxon>Pyronemataceae</taxon>
        <taxon>Pyronema</taxon>
    </lineage>
</organism>
<proteinExistence type="predicted"/>
<protein>
    <submittedName>
        <fullName evidence="1">Uncharacterized protein</fullName>
    </submittedName>
</protein>
<reference evidence="1 2" key="1">
    <citation type="journal article" date="2013" name="PLoS Genet.">
        <title>The genome and development-dependent transcriptomes of Pyronema confluens: a window into fungal evolution.</title>
        <authorList>
            <person name="Traeger S."/>
            <person name="Altegoer F."/>
            <person name="Freitag M."/>
            <person name="Gabaldon T."/>
            <person name="Kempken F."/>
            <person name="Kumar A."/>
            <person name="Marcet-Houben M."/>
            <person name="Poggeler S."/>
            <person name="Stajich J.E."/>
            <person name="Nowrousian M."/>
        </authorList>
    </citation>
    <scope>NUCLEOTIDE SEQUENCE [LARGE SCALE GENOMIC DNA]</scope>
    <source>
        <strain evidence="2">CBS 100304</strain>
        <tissue evidence="1">Vegetative mycelium</tissue>
    </source>
</reference>
<name>U4L9Q9_PYROM</name>